<dbReference type="InterPro" id="IPR039353">
    <property type="entry name" value="TF_Adf1"/>
</dbReference>
<feature type="domain" description="MADF" evidence="6">
    <location>
        <begin position="162"/>
        <end position="254"/>
    </location>
</feature>
<evidence type="ECO:0000313" key="7">
    <source>
        <dbReference type="EMBL" id="OZC07039.1"/>
    </source>
</evidence>
<dbReference type="PROSITE" id="PS51029">
    <property type="entry name" value="MADF"/>
    <property type="match status" value="2"/>
</dbReference>
<dbReference type="Pfam" id="PF10545">
    <property type="entry name" value="MADF_DNA_bdg"/>
    <property type="match status" value="2"/>
</dbReference>
<evidence type="ECO:0000256" key="2">
    <source>
        <dbReference type="ARBA" id="ARBA00022722"/>
    </source>
</evidence>
<dbReference type="SMART" id="SM00479">
    <property type="entry name" value="EXOIII"/>
    <property type="match status" value="1"/>
</dbReference>
<dbReference type="OrthoDB" id="270189at2759"/>
<dbReference type="GO" id="GO:0005667">
    <property type="term" value="C:transcription regulator complex"/>
    <property type="evidence" value="ECO:0007669"/>
    <property type="project" value="TreeGrafter"/>
</dbReference>
<dbReference type="NCBIfam" id="NF003765">
    <property type="entry name" value="PRK05359.1"/>
    <property type="match status" value="1"/>
</dbReference>
<reference evidence="7 8" key="1">
    <citation type="submission" date="2015-12" db="EMBL/GenBank/DDBJ databases">
        <title>Draft genome of the nematode, Onchocerca flexuosa.</title>
        <authorList>
            <person name="Mitreva M."/>
        </authorList>
    </citation>
    <scope>NUCLEOTIDE SEQUENCE [LARGE SCALE GENOMIC DNA]</scope>
    <source>
        <strain evidence="7">Red Deer</strain>
    </source>
</reference>
<evidence type="ECO:0000256" key="3">
    <source>
        <dbReference type="ARBA" id="ARBA00022801"/>
    </source>
</evidence>
<dbReference type="InterPro" id="IPR022894">
    <property type="entry name" value="Oligoribonuclease"/>
</dbReference>
<dbReference type="CDD" id="cd06135">
    <property type="entry name" value="Orn"/>
    <property type="match status" value="1"/>
</dbReference>
<dbReference type="InterPro" id="IPR013520">
    <property type="entry name" value="Ribonucl_H"/>
</dbReference>
<accession>A0A238BNS9</accession>
<name>A0A238BNS9_9BILA</name>
<dbReference type="FunFam" id="3.30.420.10:FF:000003">
    <property type="entry name" value="Oligoribonuclease"/>
    <property type="match status" value="1"/>
</dbReference>
<keyword evidence="3" id="KW-0378">Hydrolase</keyword>
<proteinExistence type="inferred from homology"/>
<dbReference type="SUPFAM" id="SSF53098">
    <property type="entry name" value="Ribonuclease H-like"/>
    <property type="match status" value="1"/>
</dbReference>
<dbReference type="InterPro" id="IPR006578">
    <property type="entry name" value="MADF-dom"/>
</dbReference>
<dbReference type="GO" id="GO:0003676">
    <property type="term" value="F:nucleic acid binding"/>
    <property type="evidence" value="ECO:0007669"/>
    <property type="project" value="InterPro"/>
</dbReference>
<dbReference type="InterPro" id="IPR036397">
    <property type="entry name" value="RNaseH_sf"/>
</dbReference>
<keyword evidence="8" id="KW-1185">Reference proteome</keyword>
<keyword evidence="2" id="KW-0540">Nuclease</keyword>
<dbReference type="PANTHER" id="PTHR12243">
    <property type="entry name" value="MADF DOMAIN TRANSCRIPTION FACTOR"/>
    <property type="match status" value="1"/>
</dbReference>
<dbReference type="GO" id="GO:0006357">
    <property type="term" value="P:regulation of transcription by RNA polymerase II"/>
    <property type="evidence" value="ECO:0007669"/>
    <property type="project" value="TreeGrafter"/>
</dbReference>
<dbReference type="Pfam" id="PF00929">
    <property type="entry name" value="RNase_T"/>
    <property type="match status" value="1"/>
</dbReference>
<dbReference type="EMBL" id="KZ270046">
    <property type="protein sequence ID" value="OZC07039.1"/>
    <property type="molecule type" value="Genomic_DNA"/>
</dbReference>
<protein>
    <recommendedName>
        <fullName evidence="5">Probable oligoribonuclease</fullName>
    </recommendedName>
</protein>
<dbReference type="InterPro" id="IPR012337">
    <property type="entry name" value="RNaseH-like_sf"/>
</dbReference>
<evidence type="ECO:0000256" key="1">
    <source>
        <dbReference type="ARBA" id="ARBA00009921"/>
    </source>
</evidence>
<dbReference type="SMART" id="SM00595">
    <property type="entry name" value="MADF"/>
    <property type="match status" value="2"/>
</dbReference>
<dbReference type="PANTHER" id="PTHR12243:SF67">
    <property type="entry name" value="COREPRESSOR OF PANGOLIN, ISOFORM A-RELATED"/>
    <property type="match status" value="1"/>
</dbReference>
<sequence>MESGQSSSPVYEEEIEADLSVRVLNHSIEEPEPCSFNLRLIEAVRSSRCLYDAKDRLYRSADHKIKVWNRLVHILQFDGDARTLYNRWKQLRDKYGKEKKKLKYGTEHTGWQYFKHLTFLDPHMIDRQQQQFARAKEGKGVMLSPGGTPHHIVINDPTFSLSLIQEVQQHPCLYDIRDPKYRHSECRNQAWAEIIKNLDFPGDINSIYKQWKKVRDRYVREKRKIRMSSANGNEVEESQWDLFPQMMWIDPFLDDRATHYSKNIKRKHDSEELSEDGFLDDLIDNSHGQHSISQNHSPYSTVLLSGGMTNLKTVQGTHRELGRTTIVARSLSLQQRDMNAIDGDKAFALSVTADMLALPEHARTIAKAQIQNWLDNSRCGSANCFYSDQLLKNAIEFRDNLIKFAMISQEGNIKRGFGMKKSVIDAMRIDVRLCSAVNFRNLHLFKTALFGIFHLVFNKNIIAMAQTSRARRIIWMDCEMTGLDVSSKTIVEIACVITEADLTVVDEGLNVIISQPKDVLESMDDWCKTTFATNGLLQEIQSSKITMQQAENEVVNVTSILTYIRRHTDFGMCPLGGSSVCCDRNFLRKYMPTLEKHLHYRVIDVSSIKELVKRWYPNIYAKRPRKKNIHRALCDIHESIQELNWYRKNIFIPHV</sequence>
<evidence type="ECO:0000256" key="5">
    <source>
        <dbReference type="ARBA" id="ARBA00072681"/>
    </source>
</evidence>
<dbReference type="GO" id="GO:0005634">
    <property type="term" value="C:nucleus"/>
    <property type="evidence" value="ECO:0007669"/>
    <property type="project" value="TreeGrafter"/>
</dbReference>
<feature type="domain" description="MADF" evidence="6">
    <location>
        <begin position="39"/>
        <end position="125"/>
    </location>
</feature>
<evidence type="ECO:0000256" key="4">
    <source>
        <dbReference type="ARBA" id="ARBA00022839"/>
    </source>
</evidence>
<evidence type="ECO:0000313" key="8">
    <source>
        <dbReference type="Proteomes" id="UP000242913"/>
    </source>
</evidence>
<dbReference type="AlphaFoldDB" id="A0A238BNS9"/>
<evidence type="ECO:0000259" key="6">
    <source>
        <dbReference type="PROSITE" id="PS51029"/>
    </source>
</evidence>
<gene>
    <name evidence="7" type="ORF">X798_05965</name>
</gene>
<dbReference type="GO" id="GO:0000175">
    <property type="term" value="F:3'-5'-RNA exonuclease activity"/>
    <property type="evidence" value="ECO:0007669"/>
    <property type="project" value="InterPro"/>
</dbReference>
<organism evidence="7 8">
    <name type="scientific">Onchocerca flexuosa</name>
    <dbReference type="NCBI Taxonomy" id="387005"/>
    <lineage>
        <taxon>Eukaryota</taxon>
        <taxon>Metazoa</taxon>
        <taxon>Ecdysozoa</taxon>
        <taxon>Nematoda</taxon>
        <taxon>Chromadorea</taxon>
        <taxon>Rhabditida</taxon>
        <taxon>Spirurina</taxon>
        <taxon>Spiruromorpha</taxon>
        <taxon>Filarioidea</taxon>
        <taxon>Onchocercidae</taxon>
        <taxon>Onchocerca</taxon>
    </lineage>
</organism>
<comment type="similarity">
    <text evidence="1">Belongs to the oligoribonuclease family.</text>
</comment>
<dbReference type="Proteomes" id="UP000242913">
    <property type="component" value="Unassembled WGS sequence"/>
</dbReference>
<dbReference type="Gene3D" id="3.30.420.10">
    <property type="entry name" value="Ribonuclease H-like superfamily/Ribonuclease H"/>
    <property type="match status" value="1"/>
</dbReference>
<keyword evidence="4 7" id="KW-0269">Exonuclease</keyword>